<name>A0A2M9CN42_9MICO</name>
<dbReference type="OrthoDB" id="3268119at2"/>
<keyword evidence="2" id="KW-1005">Bacterial flagellum biogenesis</keyword>
<dbReference type="AlphaFoldDB" id="A0A2M9CN42"/>
<dbReference type="Pfam" id="PF02623">
    <property type="entry name" value="FliW"/>
    <property type="match status" value="1"/>
</dbReference>
<dbReference type="Gene3D" id="2.30.290.10">
    <property type="entry name" value="BH3618-like"/>
    <property type="match status" value="1"/>
</dbReference>
<sequence length="134" mass="14068">MTAPVRTPHAAVTFVTPPPGFAPHVRFALDDVLGADGLFALRAEDDPDIRLFVVDSTVYVPDYAPEVHTEDLDAIGAAEPDDVLVLVVATIDGGSPVVNLMAPVLVGRESGLASQVILDGDDWPLRARLGSLAS</sequence>
<keyword evidence="3" id="KW-0810">Translation regulation</keyword>
<keyword evidence="4" id="KW-0969">Cilium</keyword>
<comment type="caution">
    <text evidence="4">The sequence shown here is derived from an EMBL/GenBank/DDBJ whole genome shotgun (WGS) entry which is preliminary data.</text>
</comment>
<dbReference type="SUPFAM" id="SSF141457">
    <property type="entry name" value="BH3618-like"/>
    <property type="match status" value="1"/>
</dbReference>
<proteinExistence type="predicted"/>
<dbReference type="InterPro" id="IPR003775">
    <property type="entry name" value="Flagellar_assembly_factor_FliW"/>
</dbReference>
<evidence type="ECO:0000256" key="3">
    <source>
        <dbReference type="ARBA" id="ARBA00022845"/>
    </source>
</evidence>
<dbReference type="PANTHER" id="PTHR39190">
    <property type="entry name" value="FLAGELLAR ASSEMBLY FACTOR FLIW"/>
    <property type="match status" value="1"/>
</dbReference>
<keyword evidence="1" id="KW-0963">Cytoplasm</keyword>
<evidence type="ECO:0000313" key="5">
    <source>
        <dbReference type="Proteomes" id="UP000228758"/>
    </source>
</evidence>
<dbReference type="PANTHER" id="PTHR39190:SF1">
    <property type="entry name" value="FLAGELLAR ASSEMBLY FACTOR FLIW"/>
    <property type="match status" value="1"/>
</dbReference>
<evidence type="ECO:0000256" key="2">
    <source>
        <dbReference type="ARBA" id="ARBA00022795"/>
    </source>
</evidence>
<dbReference type="RefSeq" id="WP_100365405.1">
    <property type="nucleotide sequence ID" value="NZ_PGFF01000001.1"/>
</dbReference>
<keyword evidence="4" id="KW-0966">Cell projection</keyword>
<gene>
    <name evidence="4" type="ORF">CLV46_2888</name>
</gene>
<evidence type="ECO:0000256" key="1">
    <source>
        <dbReference type="ARBA" id="ARBA00022490"/>
    </source>
</evidence>
<dbReference type="EMBL" id="PGFF01000001">
    <property type="protein sequence ID" value="PJJ73302.1"/>
    <property type="molecule type" value="Genomic_DNA"/>
</dbReference>
<evidence type="ECO:0000313" key="4">
    <source>
        <dbReference type="EMBL" id="PJJ73302.1"/>
    </source>
</evidence>
<dbReference type="GO" id="GO:0044780">
    <property type="term" value="P:bacterial-type flagellum assembly"/>
    <property type="evidence" value="ECO:0007669"/>
    <property type="project" value="InterPro"/>
</dbReference>
<organism evidence="4 5">
    <name type="scientific">Diaminobutyricimonas aerilata</name>
    <dbReference type="NCBI Taxonomy" id="1162967"/>
    <lineage>
        <taxon>Bacteria</taxon>
        <taxon>Bacillati</taxon>
        <taxon>Actinomycetota</taxon>
        <taxon>Actinomycetes</taxon>
        <taxon>Micrococcales</taxon>
        <taxon>Microbacteriaceae</taxon>
        <taxon>Diaminobutyricimonas</taxon>
    </lineage>
</organism>
<dbReference type="InterPro" id="IPR024046">
    <property type="entry name" value="Flagellar_assmbl_FliW_dom_sf"/>
</dbReference>
<protein>
    <submittedName>
        <fullName evidence="4">Flagellar assembly factor FliW</fullName>
    </submittedName>
</protein>
<accession>A0A2M9CN42</accession>
<keyword evidence="5" id="KW-1185">Reference proteome</keyword>
<dbReference type="Proteomes" id="UP000228758">
    <property type="component" value="Unassembled WGS sequence"/>
</dbReference>
<reference evidence="4 5" key="1">
    <citation type="submission" date="2017-11" db="EMBL/GenBank/DDBJ databases">
        <title>Genomic Encyclopedia of Archaeal and Bacterial Type Strains, Phase II (KMG-II): From Individual Species to Whole Genera.</title>
        <authorList>
            <person name="Goeker M."/>
        </authorList>
    </citation>
    <scope>NUCLEOTIDE SEQUENCE [LARGE SCALE GENOMIC DNA]</scope>
    <source>
        <strain evidence="4 5">DSM 27393</strain>
    </source>
</reference>
<dbReference type="GO" id="GO:0006417">
    <property type="term" value="P:regulation of translation"/>
    <property type="evidence" value="ECO:0007669"/>
    <property type="project" value="UniProtKB-KW"/>
</dbReference>
<keyword evidence="4" id="KW-0282">Flagellum</keyword>